<reference evidence="15" key="1">
    <citation type="submission" date="2023-08" db="EMBL/GenBank/DDBJ databases">
        <title>Genomic characterization of piscicolin 126 produced by Carnobacterium maltaromaticum CM22 strain isolated from salmon (Salmo salar).</title>
        <authorList>
            <person name="Gonzalez-Gragera E."/>
            <person name="Garcia-Lopez J.D."/>
            <person name="Teso-Perez C."/>
            <person name="Gimenez-Hernandez I."/>
            <person name="Peralta-Sanchez J.M."/>
            <person name="Valdivia E."/>
            <person name="Montalban-Lopez M."/>
            <person name="Martin-Platero A.M."/>
            <person name="Banos A."/>
            <person name="Martinez-Bueno M."/>
        </authorList>
    </citation>
    <scope>NUCLEOTIDE SEQUENCE</scope>
    <source>
        <strain evidence="15">CM22</strain>
    </source>
</reference>
<dbReference type="InterPro" id="IPR050445">
    <property type="entry name" value="Bact_polysacc_biosynth/exp"/>
</dbReference>
<dbReference type="SUPFAM" id="SSF52540">
    <property type="entry name" value="P-loop containing nucleoside triphosphate hydrolases"/>
    <property type="match status" value="1"/>
</dbReference>
<comment type="function">
    <text evidence="12">Involved in the regulation of capsular polysaccharide biosynthesis. Autophosphorylation of CpsD attenuates its activity and reduces the level of encapsulation. May be part of a complex that directs the coordinated polymerization and export to the cell surface of the capsular polysaccharide.</text>
</comment>
<keyword evidence="8" id="KW-0067">ATP-binding</keyword>
<name>A0AAW9JVD7_CARML</name>
<evidence type="ECO:0000256" key="2">
    <source>
        <dbReference type="ARBA" id="ARBA00007316"/>
    </source>
</evidence>
<protein>
    <recommendedName>
        <fullName evidence="4">Tyrosine-protein kinase CpsD</fullName>
        <ecNumber evidence="3">2.7.10.2</ecNumber>
    </recommendedName>
</protein>
<keyword evidence="6" id="KW-0547">Nucleotide-binding</keyword>
<dbReference type="NCBIfam" id="TIGR01007">
    <property type="entry name" value="eps_fam"/>
    <property type="match status" value="1"/>
</dbReference>
<evidence type="ECO:0000256" key="13">
    <source>
        <dbReference type="ARBA" id="ARBA00051245"/>
    </source>
</evidence>
<evidence type="ECO:0000256" key="12">
    <source>
        <dbReference type="ARBA" id="ARBA00024964"/>
    </source>
</evidence>
<comment type="catalytic activity">
    <reaction evidence="13">
        <text>L-tyrosyl-[protein] + ATP = O-phospho-L-tyrosyl-[protein] + ADP + H(+)</text>
        <dbReference type="Rhea" id="RHEA:10596"/>
        <dbReference type="Rhea" id="RHEA-COMP:10136"/>
        <dbReference type="Rhea" id="RHEA-COMP:20101"/>
        <dbReference type="ChEBI" id="CHEBI:15378"/>
        <dbReference type="ChEBI" id="CHEBI:30616"/>
        <dbReference type="ChEBI" id="CHEBI:46858"/>
        <dbReference type="ChEBI" id="CHEBI:61978"/>
        <dbReference type="ChEBI" id="CHEBI:456216"/>
        <dbReference type="EC" id="2.7.10.2"/>
    </reaction>
</comment>
<dbReference type="GO" id="GO:0004715">
    <property type="term" value="F:non-membrane spanning protein tyrosine kinase activity"/>
    <property type="evidence" value="ECO:0007669"/>
    <property type="project" value="UniProtKB-EC"/>
</dbReference>
<evidence type="ECO:0000259" key="14">
    <source>
        <dbReference type="Pfam" id="PF13614"/>
    </source>
</evidence>
<dbReference type="PANTHER" id="PTHR32309:SF13">
    <property type="entry name" value="FERRIC ENTEROBACTIN TRANSPORT PROTEIN FEPE"/>
    <property type="match status" value="1"/>
</dbReference>
<evidence type="ECO:0000256" key="3">
    <source>
        <dbReference type="ARBA" id="ARBA00011903"/>
    </source>
</evidence>
<dbReference type="CDD" id="cd05387">
    <property type="entry name" value="BY-kinase"/>
    <property type="match status" value="1"/>
</dbReference>
<keyword evidence="5 15" id="KW-0808">Transferase</keyword>
<evidence type="ECO:0000256" key="4">
    <source>
        <dbReference type="ARBA" id="ARBA00019200"/>
    </source>
</evidence>
<dbReference type="InterPro" id="IPR027417">
    <property type="entry name" value="P-loop_NTPase"/>
</dbReference>
<accession>A0AAW9JVD7</accession>
<dbReference type="Pfam" id="PF13614">
    <property type="entry name" value="AAA_31"/>
    <property type="match status" value="1"/>
</dbReference>
<comment type="pathway">
    <text evidence="1">Capsule biogenesis; capsule polysaccharide biosynthesis.</text>
</comment>
<keyword evidence="10" id="KW-0829">Tyrosine-protein kinase</keyword>
<evidence type="ECO:0000313" key="15">
    <source>
        <dbReference type="EMBL" id="MDZ5757436.1"/>
    </source>
</evidence>
<evidence type="ECO:0000256" key="1">
    <source>
        <dbReference type="ARBA" id="ARBA00005132"/>
    </source>
</evidence>
<evidence type="ECO:0000256" key="5">
    <source>
        <dbReference type="ARBA" id="ARBA00022679"/>
    </source>
</evidence>
<evidence type="ECO:0000256" key="7">
    <source>
        <dbReference type="ARBA" id="ARBA00022777"/>
    </source>
</evidence>
<sequence length="233" mass="25778">MVSKNKEGKKLIVSLNPKSPIAEQFRSVRTSIEFASVSNEMKVLVITSSEQDSGKSLISSNLALTFAQKGLRTLLIDADLRNPSIRNYFYLPKGKGLSNLIKRNVSFKDAIYQTNEKNLFILPTGFIVANPADLLGSSNMKELIAKLRLHFDQIIIDTPPVLVATDAVLVSSLADGILLVIRSGKSNKHSVKRAIRSINQSATPIVGTILNDIKMSKDDYYYGSKETKREHAR</sequence>
<dbReference type="GO" id="GO:0042802">
    <property type="term" value="F:identical protein binding"/>
    <property type="evidence" value="ECO:0007669"/>
    <property type="project" value="UniProtKB-ARBA"/>
</dbReference>
<evidence type="ECO:0000256" key="8">
    <source>
        <dbReference type="ARBA" id="ARBA00022840"/>
    </source>
</evidence>
<comment type="similarity">
    <text evidence="2">Belongs to the CpsD/CapB family.</text>
</comment>
<dbReference type="InterPro" id="IPR005702">
    <property type="entry name" value="Wzc-like_C"/>
</dbReference>
<dbReference type="GO" id="GO:0000271">
    <property type="term" value="P:polysaccharide biosynthetic process"/>
    <property type="evidence" value="ECO:0007669"/>
    <property type="project" value="UniProtKB-KW"/>
</dbReference>
<dbReference type="FunFam" id="3.40.50.300:FF:000527">
    <property type="entry name" value="Tyrosine-protein kinase etk"/>
    <property type="match status" value="1"/>
</dbReference>
<evidence type="ECO:0000256" key="11">
    <source>
        <dbReference type="ARBA" id="ARBA00023169"/>
    </source>
</evidence>
<dbReference type="GO" id="GO:0005524">
    <property type="term" value="F:ATP binding"/>
    <property type="evidence" value="ECO:0007669"/>
    <property type="project" value="UniProtKB-KW"/>
</dbReference>
<keyword evidence="9" id="KW-0972">Capsule biogenesis/degradation</keyword>
<evidence type="ECO:0000256" key="9">
    <source>
        <dbReference type="ARBA" id="ARBA00022903"/>
    </source>
</evidence>
<feature type="domain" description="AAA" evidence="14">
    <location>
        <begin position="41"/>
        <end position="200"/>
    </location>
</feature>
<dbReference type="PANTHER" id="PTHR32309">
    <property type="entry name" value="TYROSINE-PROTEIN KINASE"/>
    <property type="match status" value="1"/>
</dbReference>
<gene>
    <name evidence="15" type="ORF">RAK27_02035</name>
</gene>
<evidence type="ECO:0000313" key="16">
    <source>
        <dbReference type="Proteomes" id="UP001290462"/>
    </source>
</evidence>
<dbReference type="EC" id="2.7.10.2" evidence="3"/>
<organism evidence="15 16">
    <name type="scientific">Carnobacterium maltaromaticum</name>
    <name type="common">Carnobacterium piscicola</name>
    <dbReference type="NCBI Taxonomy" id="2751"/>
    <lineage>
        <taxon>Bacteria</taxon>
        <taxon>Bacillati</taxon>
        <taxon>Bacillota</taxon>
        <taxon>Bacilli</taxon>
        <taxon>Lactobacillales</taxon>
        <taxon>Carnobacteriaceae</taxon>
        <taxon>Carnobacterium</taxon>
    </lineage>
</organism>
<evidence type="ECO:0000256" key="6">
    <source>
        <dbReference type="ARBA" id="ARBA00022741"/>
    </source>
</evidence>
<comment type="caution">
    <text evidence="15">The sequence shown here is derived from an EMBL/GenBank/DDBJ whole genome shotgun (WGS) entry which is preliminary data.</text>
</comment>
<dbReference type="GO" id="GO:0005886">
    <property type="term" value="C:plasma membrane"/>
    <property type="evidence" value="ECO:0007669"/>
    <property type="project" value="UniProtKB-ARBA"/>
</dbReference>
<dbReference type="Proteomes" id="UP001290462">
    <property type="component" value="Unassembled WGS sequence"/>
</dbReference>
<dbReference type="RefSeq" id="WP_322808368.1">
    <property type="nucleotide sequence ID" value="NZ_JAVBVO010000001.1"/>
</dbReference>
<dbReference type="EMBL" id="JAVBVO010000001">
    <property type="protein sequence ID" value="MDZ5757436.1"/>
    <property type="molecule type" value="Genomic_DNA"/>
</dbReference>
<keyword evidence="11" id="KW-0270">Exopolysaccharide synthesis</keyword>
<dbReference type="InterPro" id="IPR025669">
    <property type="entry name" value="AAA_dom"/>
</dbReference>
<dbReference type="AlphaFoldDB" id="A0AAW9JVD7"/>
<keyword evidence="7 15" id="KW-0418">Kinase</keyword>
<dbReference type="Gene3D" id="3.40.50.300">
    <property type="entry name" value="P-loop containing nucleotide triphosphate hydrolases"/>
    <property type="match status" value="1"/>
</dbReference>
<proteinExistence type="inferred from homology"/>
<evidence type="ECO:0000256" key="10">
    <source>
        <dbReference type="ARBA" id="ARBA00023137"/>
    </source>
</evidence>